<dbReference type="EMBL" id="BHVY01000007">
    <property type="protein sequence ID" value="GIJ90879.1"/>
    <property type="molecule type" value="Genomic_DNA"/>
</dbReference>
<accession>A0A9P3EWJ1</accession>
<protein>
    <submittedName>
        <fullName evidence="2">Uncharacterized protein</fullName>
    </submittedName>
</protein>
<evidence type="ECO:0000313" key="2">
    <source>
        <dbReference type="EMBL" id="GIJ90879.1"/>
    </source>
</evidence>
<dbReference type="OrthoDB" id="3520229at2759"/>
<sequence length="165" mass="17347">MASATATGMAPISGACTGPEQYELPVNDAACGVPNTDSYRSVFDRCAEPAGVRPYYNDCALYALAVDQSVQDLINCLYNAGIEWEDVWCYGETNATATAISYPKPTGHSATSNSTSTTRKSSVSSTSPPRATAADENSAMRFTKSTFGVKSSLALLCLVVSAFVV</sequence>
<dbReference type="Proteomes" id="UP001043456">
    <property type="component" value="Unassembled WGS sequence"/>
</dbReference>
<dbReference type="AlphaFoldDB" id="A0A9P3EWJ1"/>
<evidence type="ECO:0000313" key="3">
    <source>
        <dbReference type="Proteomes" id="UP001043456"/>
    </source>
</evidence>
<gene>
    <name evidence="2" type="ORF">Asppvi_009844</name>
</gene>
<organism evidence="2 3">
    <name type="scientific">Aspergillus pseudoviridinutans</name>
    <dbReference type="NCBI Taxonomy" id="1517512"/>
    <lineage>
        <taxon>Eukaryota</taxon>
        <taxon>Fungi</taxon>
        <taxon>Dikarya</taxon>
        <taxon>Ascomycota</taxon>
        <taxon>Pezizomycotina</taxon>
        <taxon>Eurotiomycetes</taxon>
        <taxon>Eurotiomycetidae</taxon>
        <taxon>Eurotiales</taxon>
        <taxon>Aspergillaceae</taxon>
        <taxon>Aspergillus</taxon>
        <taxon>Aspergillus subgen. Fumigati</taxon>
    </lineage>
</organism>
<name>A0A9P3EWJ1_9EURO</name>
<feature type="compositionally biased region" description="Low complexity" evidence="1">
    <location>
        <begin position="109"/>
        <end position="134"/>
    </location>
</feature>
<keyword evidence="3" id="KW-1185">Reference proteome</keyword>
<reference evidence="2 3" key="1">
    <citation type="submission" date="2018-10" db="EMBL/GenBank/DDBJ databases">
        <title>Pan-genome distribution and transcriptional activeness of fungal secondary metabolism genes in Aspergillus section Fumigati.</title>
        <authorList>
            <person name="Takahashi H."/>
            <person name="Umemura M."/>
            <person name="Ninomiya A."/>
            <person name="Kusuya Y."/>
            <person name="Urayama S."/>
            <person name="Shimizu M."/>
            <person name="Watanabe A."/>
            <person name="Kamei K."/>
            <person name="Yaguchi T."/>
            <person name="Hagiwara D."/>
        </authorList>
    </citation>
    <scope>NUCLEOTIDE SEQUENCE [LARGE SCALE GENOMIC DNA]</scope>
    <source>
        <strain evidence="2 3">IFM 55266</strain>
    </source>
</reference>
<dbReference type="GeneID" id="67008454"/>
<proteinExistence type="predicted"/>
<comment type="caution">
    <text evidence="2">The sequence shown here is derived from an EMBL/GenBank/DDBJ whole genome shotgun (WGS) entry which is preliminary data.</text>
</comment>
<feature type="region of interest" description="Disordered" evidence="1">
    <location>
        <begin position="101"/>
        <end position="136"/>
    </location>
</feature>
<dbReference type="RefSeq" id="XP_043161625.1">
    <property type="nucleotide sequence ID" value="XM_043305690.1"/>
</dbReference>
<evidence type="ECO:0000256" key="1">
    <source>
        <dbReference type="SAM" id="MobiDB-lite"/>
    </source>
</evidence>